<comment type="caution">
    <text evidence="1">The sequence shown here is derived from an EMBL/GenBank/DDBJ whole genome shotgun (WGS) entry which is preliminary data.</text>
</comment>
<dbReference type="AlphaFoldDB" id="A0A1C7N131"/>
<gene>
    <name evidence="1" type="ORF">A0J61_09153</name>
</gene>
<proteinExistence type="predicted"/>
<dbReference type="InParanoid" id="A0A1C7N131"/>
<dbReference type="Proteomes" id="UP000093000">
    <property type="component" value="Unassembled WGS sequence"/>
</dbReference>
<protein>
    <submittedName>
        <fullName evidence="1">Uncharacterized protein</fullName>
    </submittedName>
</protein>
<evidence type="ECO:0000313" key="1">
    <source>
        <dbReference type="EMBL" id="OBZ82797.1"/>
    </source>
</evidence>
<keyword evidence="2" id="KW-1185">Reference proteome</keyword>
<dbReference type="EMBL" id="LUGH01000785">
    <property type="protein sequence ID" value="OBZ82797.1"/>
    <property type="molecule type" value="Genomic_DNA"/>
</dbReference>
<evidence type="ECO:0000313" key="2">
    <source>
        <dbReference type="Proteomes" id="UP000093000"/>
    </source>
</evidence>
<dbReference type="OrthoDB" id="2279264at2759"/>
<sequence>MLTLIQSATKYIQNSEDENPTFEGYLRKHHVFVKNTINNNSSLTFEDAWNEYCKACRKCKVTLVKGKAKVAWKELIAGKIKNTTGTITTGLKRSFDTMNIRSNLNSFVPTAHEAEDFIFKDYNVSKALKDFSAASLAIFQSDNGAKLNFTADLPRWLALHSVIRLSKHLDATMTESFDSSRLEALRLHIRSNEFSKPARLSSALKIEVMDYLAEFEDNKNSKELKRKLQALALKNDGAVARVLETLVSLLSKMTNKSGPVGEKTVESLLDAVCGSIFKITDDHDPHKFDNVLFAGPHPLQRRRPDYVVEVGSIDPIINLVGEVKPFPSSSSGLSLGTYRLGVFSVALIEKHRLKSILAFQAKGLEVTFYLCLYKQGIYFMSEVERITLPSTYSDFCSFGVFLDTLYNISVLYEGHCVQQQQQQQQQQQTNLFDYATLKEMYHLSSSKSANTLSSAGMLASSSLSSRQQ</sequence>
<name>A0A1C7N131_9FUNG</name>
<reference evidence="1 2" key="1">
    <citation type="submission" date="2016-03" db="EMBL/GenBank/DDBJ databases">
        <title>Choanephora cucurbitarum.</title>
        <authorList>
            <person name="Min B."/>
            <person name="Park H."/>
            <person name="Park J.-H."/>
            <person name="Shin H.-D."/>
            <person name="Choi I.-G."/>
        </authorList>
    </citation>
    <scope>NUCLEOTIDE SEQUENCE [LARGE SCALE GENOMIC DNA]</scope>
    <source>
        <strain evidence="1 2">KUS-F28377</strain>
    </source>
</reference>
<organism evidence="1 2">
    <name type="scientific">Choanephora cucurbitarum</name>
    <dbReference type="NCBI Taxonomy" id="101091"/>
    <lineage>
        <taxon>Eukaryota</taxon>
        <taxon>Fungi</taxon>
        <taxon>Fungi incertae sedis</taxon>
        <taxon>Mucoromycota</taxon>
        <taxon>Mucoromycotina</taxon>
        <taxon>Mucoromycetes</taxon>
        <taxon>Mucorales</taxon>
        <taxon>Mucorineae</taxon>
        <taxon>Choanephoraceae</taxon>
        <taxon>Choanephoroideae</taxon>
        <taxon>Choanephora</taxon>
    </lineage>
</organism>
<accession>A0A1C7N131</accession>